<organism evidence="1 2">
    <name type="scientific">Rhodofomes roseus</name>
    <dbReference type="NCBI Taxonomy" id="34475"/>
    <lineage>
        <taxon>Eukaryota</taxon>
        <taxon>Fungi</taxon>
        <taxon>Dikarya</taxon>
        <taxon>Basidiomycota</taxon>
        <taxon>Agaricomycotina</taxon>
        <taxon>Agaricomycetes</taxon>
        <taxon>Polyporales</taxon>
        <taxon>Rhodofomes</taxon>
    </lineage>
</organism>
<keyword evidence="2" id="KW-1185">Reference proteome</keyword>
<dbReference type="Proteomes" id="UP000814176">
    <property type="component" value="Unassembled WGS sequence"/>
</dbReference>
<name>A0ABQ8KLQ8_9APHY</name>
<dbReference type="EMBL" id="JADCUA010000006">
    <property type="protein sequence ID" value="KAH9839247.1"/>
    <property type="molecule type" value="Genomic_DNA"/>
</dbReference>
<comment type="caution">
    <text evidence="1">The sequence shown here is derived from an EMBL/GenBank/DDBJ whole genome shotgun (WGS) entry which is preliminary data.</text>
</comment>
<protein>
    <submittedName>
        <fullName evidence="1">Uncharacterized protein</fullName>
    </submittedName>
</protein>
<reference evidence="1 2" key="1">
    <citation type="journal article" date="2021" name="Environ. Microbiol.">
        <title>Gene family expansions and transcriptome signatures uncover fungal adaptations to wood decay.</title>
        <authorList>
            <person name="Hage H."/>
            <person name="Miyauchi S."/>
            <person name="Viragh M."/>
            <person name="Drula E."/>
            <person name="Min B."/>
            <person name="Chaduli D."/>
            <person name="Navarro D."/>
            <person name="Favel A."/>
            <person name="Norest M."/>
            <person name="Lesage-Meessen L."/>
            <person name="Balint B."/>
            <person name="Merenyi Z."/>
            <person name="de Eugenio L."/>
            <person name="Morin E."/>
            <person name="Martinez A.T."/>
            <person name="Baldrian P."/>
            <person name="Stursova M."/>
            <person name="Martinez M.J."/>
            <person name="Novotny C."/>
            <person name="Magnuson J.K."/>
            <person name="Spatafora J.W."/>
            <person name="Maurice S."/>
            <person name="Pangilinan J."/>
            <person name="Andreopoulos W."/>
            <person name="LaButti K."/>
            <person name="Hundley H."/>
            <person name="Na H."/>
            <person name="Kuo A."/>
            <person name="Barry K."/>
            <person name="Lipzen A."/>
            <person name="Henrissat B."/>
            <person name="Riley R."/>
            <person name="Ahrendt S."/>
            <person name="Nagy L.G."/>
            <person name="Grigoriev I.V."/>
            <person name="Martin F."/>
            <person name="Rosso M.N."/>
        </authorList>
    </citation>
    <scope>NUCLEOTIDE SEQUENCE [LARGE SCALE GENOMIC DNA]</scope>
    <source>
        <strain evidence="1 2">CIRM-BRFM 1785</strain>
    </source>
</reference>
<evidence type="ECO:0000313" key="1">
    <source>
        <dbReference type="EMBL" id="KAH9839247.1"/>
    </source>
</evidence>
<dbReference type="RefSeq" id="XP_047781002.1">
    <property type="nucleotide sequence ID" value="XM_047928905.1"/>
</dbReference>
<sequence length="207" mass="23734">MPSRKRLVSSRLVPSRIPRVLSRAARIILVYARRSRRLSHPDPRSLSSHCALLRPRRMLSSSRALSLNVFQLASSCPRPRFRCPARYALPVACYLASLRRLRATQPVPSHRRRIRRLPRLLPAHRTSNQLTHVVLSQRPRLCLLGDLYRSRLPLSTTALSCLVPRSPGPQIRNSLFLRLDLYRVSLLCLVLRCLLVSGSYCSILYDQ</sequence>
<proteinExistence type="predicted"/>
<evidence type="ECO:0000313" key="2">
    <source>
        <dbReference type="Proteomes" id="UP000814176"/>
    </source>
</evidence>
<gene>
    <name evidence="1" type="ORF">C8Q71DRAFT_905821</name>
</gene>
<dbReference type="GeneID" id="72009637"/>
<accession>A0ABQ8KLQ8</accession>